<evidence type="ECO:0000313" key="1">
    <source>
        <dbReference type="EMBL" id="ERG90770.1"/>
    </source>
</evidence>
<dbReference type="EMBL" id="KE356560">
    <property type="protein sequence ID" value="ERG90770.1"/>
    <property type="molecule type" value="Genomic_DNA"/>
</dbReference>
<dbReference type="Proteomes" id="UP000030649">
    <property type="component" value="Unassembled WGS sequence"/>
</dbReference>
<sequence>MSLADRVRDRVSAVGQGFDGATDLLTMQWRDVLFAHWRVDPGIVEQQLPPGVTVATHNGDAFLGIVPFEMADIRPRGSPIGRSFPELNLRTYVRQPGSQTRGVYFFNLDADDTIGVEIARRGFKLPYYHATMELTRDSVDKSEHDTIHITSKRTQDNAAPAHFEATYGPVEGANYIEPTPGSLTAFLTENYQFYTDGRTLYRGTIRHSSWKVAEGHLTIKENTLFTANGFEPPSEGPIVHYASDIDVTAGWIQSVGDQSTE</sequence>
<dbReference type="PANTHER" id="PTHR39186">
    <property type="entry name" value="DUF2071 FAMILY PROTEIN"/>
    <property type="match status" value="1"/>
</dbReference>
<evidence type="ECO:0000313" key="2">
    <source>
        <dbReference type="Proteomes" id="UP000030649"/>
    </source>
</evidence>
<proteinExistence type="predicted"/>
<accession>U1N2N6</accession>
<name>U1N2N6_9EURY</name>
<protein>
    <recommendedName>
        <fullName evidence="3">DUF2071 domain-containing protein</fullName>
    </recommendedName>
</protein>
<dbReference type="InterPro" id="IPR018644">
    <property type="entry name" value="DUF2071"/>
</dbReference>
<dbReference type="InterPro" id="IPR023375">
    <property type="entry name" value="ADC_dom_sf"/>
</dbReference>
<dbReference type="Pfam" id="PF09844">
    <property type="entry name" value="DUF2071"/>
    <property type="match status" value="1"/>
</dbReference>
<reference evidence="1 2" key="1">
    <citation type="journal article" date="2013" name="PLoS ONE">
        <title>Assembly-driven community genomics of a hypersaline microbial ecosystem.</title>
        <authorList>
            <person name="Podell S."/>
            <person name="Ugalde J.A."/>
            <person name="Narasingarao P."/>
            <person name="Banfield J.F."/>
            <person name="Heidelberg K.B."/>
            <person name="Allen E.E."/>
        </authorList>
    </citation>
    <scope>NUCLEOTIDE SEQUENCE [LARGE SCALE GENOMIC DNA]</scope>
    <source>
        <strain evidence="2">J07HQW1</strain>
    </source>
</reference>
<dbReference type="PANTHER" id="PTHR39186:SF1">
    <property type="entry name" value="DUF2071 DOMAIN-CONTAINING PROTEIN"/>
    <property type="match status" value="1"/>
</dbReference>
<organism evidence="1 2">
    <name type="scientific">Haloquadratum walsbyi J07HQW1</name>
    <dbReference type="NCBI Taxonomy" id="1238424"/>
    <lineage>
        <taxon>Archaea</taxon>
        <taxon>Methanobacteriati</taxon>
        <taxon>Methanobacteriota</taxon>
        <taxon>Stenosarchaea group</taxon>
        <taxon>Halobacteria</taxon>
        <taxon>Halobacteriales</taxon>
        <taxon>Haloferacaceae</taxon>
        <taxon>Haloquadratum</taxon>
    </lineage>
</organism>
<dbReference type="Gene3D" id="2.40.400.10">
    <property type="entry name" value="Acetoacetate decarboxylase-like"/>
    <property type="match status" value="1"/>
</dbReference>
<dbReference type="AlphaFoldDB" id="U1N2N6"/>
<gene>
    <name evidence="1" type="ORF">J07HQW1_00798</name>
</gene>
<dbReference type="SUPFAM" id="SSF160104">
    <property type="entry name" value="Acetoacetate decarboxylase-like"/>
    <property type="match status" value="1"/>
</dbReference>
<evidence type="ECO:0008006" key="3">
    <source>
        <dbReference type="Google" id="ProtNLM"/>
    </source>
</evidence>
<dbReference type="HOGENOM" id="CLU_081757_0_0_2"/>